<dbReference type="GO" id="GO:0044423">
    <property type="term" value="C:virion component"/>
    <property type="evidence" value="ECO:0007669"/>
    <property type="project" value="UniProtKB-KW"/>
</dbReference>
<comment type="subcellular location">
    <subcellularLocation>
        <location evidence="2">Virion</location>
    </subcellularLocation>
</comment>
<evidence type="ECO:0000256" key="6">
    <source>
        <dbReference type="ARBA" id="ARBA00022844"/>
    </source>
</evidence>
<accession>A0AB74UN01</accession>
<gene>
    <name evidence="12" type="ORF">vBAdhaPMF_0035</name>
</gene>
<evidence type="ECO:0000256" key="8">
    <source>
        <dbReference type="ARBA" id="ARBA00023009"/>
    </source>
</evidence>
<organism evidence="12">
    <name type="scientific">Aeromonas phage vB_AdhaP_MF</name>
    <dbReference type="NCBI Taxonomy" id="3367373"/>
    <lineage>
        <taxon>Viruses</taxon>
        <taxon>Duplodnaviria</taxon>
        <taxon>Heunggongvirae</taxon>
        <taxon>Uroviricota</taxon>
        <taxon>Caudoviricetes</taxon>
        <taxon>Autographiviridae</taxon>
    </lineage>
</organism>
<evidence type="ECO:0000256" key="3">
    <source>
        <dbReference type="ARBA" id="ARBA00022470"/>
    </source>
</evidence>
<name>A0AB74UN01_9CAUD</name>
<proteinExistence type="predicted"/>
<evidence type="ECO:0000313" key="12">
    <source>
        <dbReference type="EMBL" id="XHV14282.1"/>
    </source>
</evidence>
<evidence type="ECO:0000256" key="11">
    <source>
        <dbReference type="SAM" id="MobiDB-lite"/>
    </source>
</evidence>
<evidence type="ECO:0000256" key="2">
    <source>
        <dbReference type="ARBA" id="ARBA00004328"/>
    </source>
</evidence>
<evidence type="ECO:0000256" key="9">
    <source>
        <dbReference type="ARBA" id="ARBA00023219"/>
    </source>
</evidence>
<sequence>MDNVTAKGRWQKLAAAKSGLISRCERYAELTIPSICPPDGYDETSDTLQHDYQSVGSQAANNLVNKMVLAMFAPSRPFMRFELPRAEQAEILKGLQMDANQFREQMSLIEMDAVKELDSIGARPKLFDLMAHLIVTGNCLRYQDGDVMRILGIKRFCSRRNARGEVIEIIIREDCQLDELPEEVREFALNKDETSEVTLYRWWRWDGSRFIEEQYLDDALIDLDKYKGRYKREDMPVHHHVWQIADGAHYGIGHVEHYVGDLEGASKLSEAEINGAILASEFRWLANPGGMTRVEDVQTSRNGDVLPGMAEDLQLVSAGAVAQSISVVSASAEKYIRRIGAGFLLTAGVQRDAERVTAEEIRLLANELETGLGGIYSRLAIDLQLPLAYWLMKRLGNAALVNSDFKPVIVTGLDALSRNGDLENVRAFVADVVQITNLPPETAMYLKLDSLFSALAAGRGLKSSEYVKTQQQVDEENQQAQANAQEQEMAAMATEAQLKRGKQ</sequence>
<evidence type="ECO:0000256" key="1">
    <source>
        <dbReference type="ARBA" id="ARBA00003421"/>
    </source>
</evidence>
<evidence type="ECO:0000256" key="7">
    <source>
        <dbReference type="ARBA" id="ARBA00022950"/>
    </source>
</evidence>
<keyword evidence="3" id="KW-1244">Viral short tail ejection system</keyword>
<evidence type="ECO:0000256" key="4">
    <source>
        <dbReference type="ARBA" id="ARBA00022595"/>
    </source>
</evidence>
<keyword evidence="7" id="KW-0118">Viral capsid assembly</keyword>
<evidence type="ECO:0000256" key="10">
    <source>
        <dbReference type="ARBA" id="ARBA00023296"/>
    </source>
</evidence>
<dbReference type="GO" id="GO:0099002">
    <property type="term" value="P:symbiont genome ejection through host cell envelope, short tail mechanism"/>
    <property type="evidence" value="ECO:0007669"/>
    <property type="project" value="UniProtKB-KW"/>
</dbReference>
<keyword evidence="6" id="KW-0946">Virion</keyword>
<keyword evidence="9" id="KW-0231">Viral genome packaging</keyword>
<reference evidence="12" key="1">
    <citation type="submission" date="2024-10" db="EMBL/GenBank/DDBJ databases">
        <title>Characterization of Aeromonas dhakensis bacteriophages.</title>
        <authorList>
            <person name="Ansari F."/>
            <person name="Tyagi A."/>
            <person name="Shashidhar R."/>
            <person name="Nagar V."/>
        </authorList>
    </citation>
    <scope>NUCLEOTIDE SEQUENCE</scope>
</reference>
<keyword evidence="10" id="KW-1160">Virus entry into host cell</keyword>
<dbReference type="EMBL" id="PQ421477">
    <property type="protein sequence ID" value="XHV14282.1"/>
    <property type="molecule type" value="Genomic_DNA"/>
</dbReference>
<protein>
    <submittedName>
        <fullName evidence="12">Head-tail adaptor</fullName>
    </submittedName>
</protein>
<dbReference type="Pfam" id="PF12236">
    <property type="entry name" value="Head-tail_con"/>
    <property type="match status" value="1"/>
</dbReference>
<keyword evidence="5" id="KW-1188">Viral release from host cell</keyword>
<evidence type="ECO:0000256" key="5">
    <source>
        <dbReference type="ARBA" id="ARBA00022612"/>
    </source>
</evidence>
<feature type="region of interest" description="Disordered" evidence="11">
    <location>
        <begin position="468"/>
        <end position="503"/>
    </location>
</feature>
<keyword evidence="4" id="KW-1162">Viral penetration into host cytoplasm</keyword>
<dbReference type="InterPro" id="IPR020991">
    <property type="entry name" value="Connector_podovirus"/>
</dbReference>
<comment type="function">
    <text evidence="1">Forms the portal vertex of the capsid. This portal plays critical roles in head assembly, genome packaging, neck/tail attachment, and genome ejection. The portal protein multimerizes as a single ring-shaped homododecamer arranged around a central channel.</text>
</comment>
<keyword evidence="8" id="KW-1171">Viral genome ejection through host cell envelope</keyword>
<feature type="compositionally biased region" description="Low complexity" evidence="11">
    <location>
        <begin position="478"/>
        <end position="496"/>
    </location>
</feature>